<evidence type="ECO:0000313" key="1">
    <source>
        <dbReference type="EMBL" id="KAK7265222.1"/>
    </source>
</evidence>
<protein>
    <submittedName>
        <fullName evidence="1">Uncharacterized protein</fullName>
    </submittedName>
</protein>
<name>A0AAN9I450_CLITE</name>
<comment type="caution">
    <text evidence="1">The sequence shown here is derived from an EMBL/GenBank/DDBJ whole genome shotgun (WGS) entry which is preliminary data.</text>
</comment>
<proteinExistence type="predicted"/>
<sequence>MISDTRKRHQMERAILSFHLNCLRHPAREYSRSAIMFLPLHSIDIESNKPNPNTLTLSLPTLHLPSSSSSSMVFFSFNSDR</sequence>
<gene>
    <name evidence="1" type="ORF">RJT34_32838</name>
</gene>
<keyword evidence="2" id="KW-1185">Reference proteome</keyword>
<dbReference type="Proteomes" id="UP001359559">
    <property type="component" value="Unassembled WGS sequence"/>
</dbReference>
<evidence type="ECO:0000313" key="2">
    <source>
        <dbReference type="Proteomes" id="UP001359559"/>
    </source>
</evidence>
<reference evidence="1 2" key="1">
    <citation type="submission" date="2024-01" db="EMBL/GenBank/DDBJ databases">
        <title>The genomes of 5 underutilized Papilionoideae crops provide insights into root nodulation and disease resistance.</title>
        <authorList>
            <person name="Yuan L."/>
        </authorList>
    </citation>
    <scope>NUCLEOTIDE SEQUENCE [LARGE SCALE GENOMIC DNA]</scope>
    <source>
        <strain evidence="1">LY-2023</strain>
        <tissue evidence="1">Leaf</tissue>
    </source>
</reference>
<dbReference type="AlphaFoldDB" id="A0AAN9I450"/>
<organism evidence="1 2">
    <name type="scientific">Clitoria ternatea</name>
    <name type="common">Butterfly pea</name>
    <dbReference type="NCBI Taxonomy" id="43366"/>
    <lineage>
        <taxon>Eukaryota</taxon>
        <taxon>Viridiplantae</taxon>
        <taxon>Streptophyta</taxon>
        <taxon>Embryophyta</taxon>
        <taxon>Tracheophyta</taxon>
        <taxon>Spermatophyta</taxon>
        <taxon>Magnoliopsida</taxon>
        <taxon>eudicotyledons</taxon>
        <taxon>Gunneridae</taxon>
        <taxon>Pentapetalae</taxon>
        <taxon>rosids</taxon>
        <taxon>fabids</taxon>
        <taxon>Fabales</taxon>
        <taxon>Fabaceae</taxon>
        <taxon>Papilionoideae</taxon>
        <taxon>50 kb inversion clade</taxon>
        <taxon>NPAAA clade</taxon>
        <taxon>indigoferoid/millettioid clade</taxon>
        <taxon>Phaseoleae</taxon>
        <taxon>Clitoria</taxon>
    </lineage>
</organism>
<dbReference type="EMBL" id="JAYKXN010000008">
    <property type="protein sequence ID" value="KAK7265222.1"/>
    <property type="molecule type" value="Genomic_DNA"/>
</dbReference>
<accession>A0AAN9I450</accession>